<dbReference type="AlphaFoldDB" id="A0A6G4TRG8"/>
<comment type="subcellular location">
    <subcellularLocation>
        <location evidence="1 7">Cell membrane</location>
        <topology evidence="1 7">Multi-pass membrane protein</topology>
    </subcellularLocation>
</comment>
<evidence type="ECO:0000313" key="9">
    <source>
        <dbReference type="EMBL" id="NGN62585.1"/>
    </source>
</evidence>
<evidence type="ECO:0000256" key="6">
    <source>
        <dbReference type="ARBA" id="ARBA00023136"/>
    </source>
</evidence>
<gene>
    <name evidence="9" type="ORF">G5C51_01525</name>
</gene>
<dbReference type="Gene3D" id="1.10.3720.10">
    <property type="entry name" value="MetI-like"/>
    <property type="match status" value="1"/>
</dbReference>
<dbReference type="PANTHER" id="PTHR43744:SF8">
    <property type="entry name" value="SN-GLYCEROL-3-PHOSPHATE TRANSPORT SYSTEM PERMEASE PROTEIN UGPE"/>
    <property type="match status" value="1"/>
</dbReference>
<evidence type="ECO:0000256" key="4">
    <source>
        <dbReference type="ARBA" id="ARBA00022692"/>
    </source>
</evidence>
<proteinExistence type="inferred from homology"/>
<feature type="transmembrane region" description="Helical" evidence="7">
    <location>
        <begin position="138"/>
        <end position="160"/>
    </location>
</feature>
<keyword evidence="10" id="KW-1185">Reference proteome</keyword>
<keyword evidence="6 7" id="KW-0472">Membrane</keyword>
<feature type="transmembrane region" description="Helical" evidence="7">
    <location>
        <begin position="104"/>
        <end position="126"/>
    </location>
</feature>
<keyword evidence="4 7" id="KW-0812">Transmembrane</keyword>
<dbReference type="InterPro" id="IPR035906">
    <property type="entry name" value="MetI-like_sf"/>
</dbReference>
<evidence type="ECO:0000259" key="8">
    <source>
        <dbReference type="PROSITE" id="PS50928"/>
    </source>
</evidence>
<accession>A0A6G4TRG8</accession>
<dbReference type="Pfam" id="PF00528">
    <property type="entry name" value="BPD_transp_1"/>
    <property type="match status" value="1"/>
</dbReference>
<dbReference type="SUPFAM" id="SSF161098">
    <property type="entry name" value="MetI-like"/>
    <property type="match status" value="1"/>
</dbReference>
<evidence type="ECO:0000256" key="7">
    <source>
        <dbReference type="RuleBase" id="RU363032"/>
    </source>
</evidence>
<dbReference type="GO" id="GO:0005886">
    <property type="term" value="C:plasma membrane"/>
    <property type="evidence" value="ECO:0007669"/>
    <property type="project" value="UniProtKB-SubCell"/>
</dbReference>
<dbReference type="InterPro" id="IPR000515">
    <property type="entry name" value="MetI-like"/>
</dbReference>
<evidence type="ECO:0000256" key="1">
    <source>
        <dbReference type="ARBA" id="ARBA00004651"/>
    </source>
</evidence>
<dbReference type="PANTHER" id="PTHR43744">
    <property type="entry name" value="ABC TRANSPORTER PERMEASE PROTEIN MG189-RELATED-RELATED"/>
    <property type="match status" value="1"/>
</dbReference>
<feature type="domain" description="ABC transmembrane type-1" evidence="8">
    <location>
        <begin position="69"/>
        <end position="260"/>
    </location>
</feature>
<dbReference type="PROSITE" id="PS50928">
    <property type="entry name" value="ABC_TM1"/>
    <property type="match status" value="1"/>
</dbReference>
<dbReference type="GO" id="GO:0055085">
    <property type="term" value="P:transmembrane transport"/>
    <property type="evidence" value="ECO:0007669"/>
    <property type="project" value="InterPro"/>
</dbReference>
<reference evidence="9 10" key="1">
    <citation type="submission" date="2020-02" db="EMBL/GenBank/DDBJ databases">
        <title>Whole-genome analyses of novel actinobacteria.</title>
        <authorList>
            <person name="Sahin N."/>
        </authorList>
    </citation>
    <scope>NUCLEOTIDE SEQUENCE [LARGE SCALE GENOMIC DNA]</scope>
    <source>
        <strain evidence="9 10">A7024</strain>
    </source>
</reference>
<dbReference type="EMBL" id="JAAKZV010000003">
    <property type="protein sequence ID" value="NGN62585.1"/>
    <property type="molecule type" value="Genomic_DNA"/>
</dbReference>
<keyword evidence="5 7" id="KW-1133">Transmembrane helix</keyword>
<evidence type="ECO:0000256" key="3">
    <source>
        <dbReference type="ARBA" id="ARBA00022475"/>
    </source>
</evidence>
<feature type="transmembrane region" description="Helical" evidence="7">
    <location>
        <begin position="69"/>
        <end position="92"/>
    </location>
</feature>
<sequence>MMTAVRKYPVLAALALGALFMVLPFVVVAMNAVKSPDEYSADGPLSLPDGLYLDGLADFWERVNFGEKLWNSVLISGSVAVLAVVLSILSAYAIGIGRIKGRPWVLAFFVLANMLPQESLVYPVYYLSKEVGLYDTRLSVIIVFTVVQSAFGTYLLSSVLSGFPREIIEAARIDGATKSQVLWRVVVPVSRPTIGVLMVLFFIWTWNEFLLPLVMLVSNDVQTVSVALGVLQGQRDMDATMTNAAALLGVLPSIAFFLIFQRTLTRGIAAGAVK</sequence>
<name>A0A6G4TRG8_9ACTN</name>
<organism evidence="9 10">
    <name type="scientific">Streptomyces coryli</name>
    <dbReference type="NCBI Taxonomy" id="1128680"/>
    <lineage>
        <taxon>Bacteria</taxon>
        <taxon>Bacillati</taxon>
        <taxon>Actinomycetota</taxon>
        <taxon>Actinomycetes</taxon>
        <taxon>Kitasatosporales</taxon>
        <taxon>Streptomycetaceae</taxon>
        <taxon>Streptomyces</taxon>
    </lineage>
</organism>
<evidence type="ECO:0000256" key="5">
    <source>
        <dbReference type="ARBA" id="ARBA00022989"/>
    </source>
</evidence>
<protein>
    <submittedName>
        <fullName evidence="9">Carbohydrate ABC transporter permease</fullName>
    </submittedName>
</protein>
<evidence type="ECO:0000313" key="10">
    <source>
        <dbReference type="Proteomes" id="UP000481583"/>
    </source>
</evidence>
<keyword evidence="2 7" id="KW-0813">Transport</keyword>
<comment type="caution">
    <text evidence="9">The sequence shown here is derived from an EMBL/GenBank/DDBJ whole genome shotgun (WGS) entry which is preliminary data.</text>
</comment>
<comment type="similarity">
    <text evidence="7">Belongs to the binding-protein-dependent transport system permease family.</text>
</comment>
<dbReference type="CDD" id="cd06261">
    <property type="entry name" value="TM_PBP2"/>
    <property type="match status" value="1"/>
</dbReference>
<keyword evidence="3" id="KW-1003">Cell membrane</keyword>
<feature type="transmembrane region" description="Helical" evidence="7">
    <location>
        <begin position="243"/>
        <end position="260"/>
    </location>
</feature>
<evidence type="ECO:0000256" key="2">
    <source>
        <dbReference type="ARBA" id="ARBA00022448"/>
    </source>
</evidence>
<feature type="transmembrane region" description="Helical" evidence="7">
    <location>
        <begin position="181"/>
        <end position="203"/>
    </location>
</feature>
<dbReference type="Proteomes" id="UP000481583">
    <property type="component" value="Unassembled WGS sequence"/>
</dbReference>